<accession>A0A7X5QT68</accession>
<proteinExistence type="predicted"/>
<keyword evidence="3" id="KW-1185">Reference proteome</keyword>
<dbReference type="SUPFAM" id="SSF88659">
    <property type="entry name" value="Sigma3 and sigma4 domains of RNA polymerase sigma factors"/>
    <property type="match status" value="1"/>
</dbReference>
<name>A0A7X5QT68_9GAMM</name>
<gene>
    <name evidence="2" type="ORF">HBF32_05560</name>
</gene>
<dbReference type="GO" id="GO:0006352">
    <property type="term" value="P:DNA-templated transcription initiation"/>
    <property type="evidence" value="ECO:0007669"/>
    <property type="project" value="InterPro"/>
</dbReference>
<feature type="domain" description="RNA polymerase sigma factor 70 region 4 type 2" evidence="1">
    <location>
        <begin position="42"/>
        <end position="90"/>
    </location>
</feature>
<evidence type="ECO:0000313" key="3">
    <source>
        <dbReference type="Proteomes" id="UP000518878"/>
    </source>
</evidence>
<dbReference type="InterPro" id="IPR013324">
    <property type="entry name" value="RNA_pol_sigma_r3/r4-like"/>
</dbReference>
<dbReference type="InterPro" id="IPR036388">
    <property type="entry name" value="WH-like_DNA-bd_sf"/>
</dbReference>
<dbReference type="AlphaFoldDB" id="A0A7X5QT68"/>
<organism evidence="2 3">
    <name type="scientific">Luteibacter yeojuensis</name>
    <dbReference type="NCBI Taxonomy" id="345309"/>
    <lineage>
        <taxon>Bacteria</taxon>
        <taxon>Pseudomonadati</taxon>
        <taxon>Pseudomonadota</taxon>
        <taxon>Gammaproteobacteria</taxon>
        <taxon>Lysobacterales</taxon>
        <taxon>Rhodanobacteraceae</taxon>
        <taxon>Luteibacter</taxon>
    </lineage>
</organism>
<evidence type="ECO:0000259" key="1">
    <source>
        <dbReference type="Pfam" id="PF08281"/>
    </source>
</evidence>
<dbReference type="Gene3D" id="1.10.10.10">
    <property type="entry name" value="Winged helix-like DNA-binding domain superfamily/Winged helix DNA-binding domain"/>
    <property type="match status" value="1"/>
</dbReference>
<comment type="caution">
    <text evidence="2">The sequence shown here is derived from an EMBL/GenBank/DDBJ whole genome shotgun (WGS) entry which is preliminary data.</text>
</comment>
<dbReference type="RefSeq" id="WP_166698714.1">
    <property type="nucleotide sequence ID" value="NZ_JAAQTL010000001.1"/>
</dbReference>
<dbReference type="InterPro" id="IPR013249">
    <property type="entry name" value="RNA_pol_sigma70_r4_t2"/>
</dbReference>
<sequence>MAMSQTAGPLRLLDMDPHTTVYESLRRQLSTRQPVDSVLNGLLDALDGLPPDARVAFLMSDIFEAGIDEVAMLLRRDAGACRELLHDARSYIQAAGSYHARPQNEDLP</sequence>
<dbReference type="GO" id="GO:0003677">
    <property type="term" value="F:DNA binding"/>
    <property type="evidence" value="ECO:0007669"/>
    <property type="project" value="InterPro"/>
</dbReference>
<evidence type="ECO:0000313" key="2">
    <source>
        <dbReference type="EMBL" id="NID14934.1"/>
    </source>
</evidence>
<reference evidence="2 3" key="1">
    <citation type="journal article" date="2006" name="Int. J. Syst. Evol. Microbiol.">
        <title>Dyella yeojuensis sp. nov., isolated from greenhouse soil in Korea.</title>
        <authorList>
            <person name="Kim B.Y."/>
            <person name="Weon H.Y."/>
            <person name="Lee K.H."/>
            <person name="Seok S.J."/>
            <person name="Kwon S.W."/>
            <person name="Go S.J."/>
            <person name="Stackebrandt E."/>
        </authorList>
    </citation>
    <scope>NUCLEOTIDE SEQUENCE [LARGE SCALE GENOMIC DNA]</scope>
    <source>
        <strain evidence="2 3">DSM 17673</strain>
    </source>
</reference>
<dbReference type="Proteomes" id="UP000518878">
    <property type="component" value="Unassembled WGS sequence"/>
</dbReference>
<dbReference type="Pfam" id="PF08281">
    <property type="entry name" value="Sigma70_r4_2"/>
    <property type="match status" value="1"/>
</dbReference>
<protein>
    <recommendedName>
        <fullName evidence="1">RNA polymerase sigma factor 70 region 4 type 2 domain-containing protein</fullName>
    </recommendedName>
</protein>
<dbReference type="EMBL" id="JAAQTL010000001">
    <property type="protein sequence ID" value="NID14934.1"/>
    <property type="molecule type" value="Genomic_DNA"/>
</dbReference>
<dbReference type="GO" id="GO:0016987">
    <property type="term" value="F:sigma factor activity"/>
    <property type="evidence" value="ECO:0007669"/>
    <property type="project" value="InterPro"/>
</dbReference>